<dbReference type="PANTHER" id="PTHR11011:SF60">
    <property type="entry name" value="FATTY ACYL-COA REDUCTASE-RELATED"/>
    <property type="match status" value="1"/>
</dbReference>
<comment type="caution">
    <text evidence="3">The sequence shown here is derived from an EMBL/GenBank/DDBJ whole genome shotgun (WGS) entry which is preliminary data.</text>
</comment>
<evidence type="ECO:0000259" key="2">
    <source>
        <dbReference type="Pfam" id="PF07993"/>
    </source>
</evidence>
<dbReference type="InterPro" id="IPR013120">
    <property type="entry name" value="FAR_NAD-bd"/>
</dbReference>
<comment type="similarity">
    <text evidence="1">Belongs to the fatty acyl-CoA reductase family.</text>
</comment>
<keyword evidence="4" id="KW-1185">Reference proteome</keyword>
<feature type="domain" description="Thioester reductase (TE)" evidence="2">
    <location>
        <begin position="66"/>
        <end position="151"/>
    </location>
</feature>
<dbReference type="Proteomes" id="UP001153148">
    <property type="component" value="Unassembled WGS sequence"/>
</dbReference>
<comment type="function">
    <text evidence="1">Catalyzes the reduction of fatty acyl-CoA to fatty alcohols.</text>
</comment>
<feature type="non-terminal residue" evidence="3">
    <location>
        <position position="359"/>
    </location>
</feature>
<dbReference type="Gene3D" id="3.40.50.720">
    <property type="entry name" value="NAD(P)-binding Rossmann-like Domain"/>
    <property type="match status" value="1"/>
</dbReference>
<sequence>MLDSNWVTLLFMGLARLVGKLYLGTARGYVRLIWCSVWRPLELAPRTAASDSRPVRPALKPPLAITAFIHVSTAYAHCTFSRIEEKFYPSPHSFGQLMAIIQNLTDQELEKIAPELLKNIPNTYVYTKAIAENIIKEEAGNLPIGVFRPAIDRSHLAVSLCRLQFLARHYSSSQDDEVSKPYSKLEGGTHLKHLGIVVTRQAHKIQSDIQQWQYCVHSTKCGGFNKVMLSSKTKQTFLGPTKVTSRSDFYVHTICCASKAVLWFINSALLVVLNCFKPWLVYLQKSSTKAGVIGTHSEPLPGWIDNVYGPTGIFVGAGIGILRTINVDPCISANLVPVDMAVGALIASAREVHNTQRLV</sequence>
<keyword evidence="1" id="KW-0521">NADP</keyword>
<feature type="domain" description="Thioester reductase (TE)" evidence="2">
    <location>
        <begin position="291"/>
        <end position="344"/>
    </location>
</feature>
<keyword evidence="1" id="KW-0443">Lipid metabolism</keyword>
<dbReference type="InterPro" id="IPR026055">
    <property type="entry name" value="FAR"/>
</dbReference>
<organism evidence="3 4">
    <name type="scientific">Timema podura</name>
    <name type="common">Walking stick</name>
    <dbReference type="NCBI Taxonomy" id="61482"/>
    <lineage>
        <taxon>Eukaryota</taxon>
        <taxon>Metazoa</taxon>
        <taxon>Ecdysozoa</taxon>
        <taxon>Arthropoda</taxon>
        <taxon>Hexapoda</taxon>
        <taxon>Insecta</taxon>
        <taxon>Pterygota</taxon>
        <taxon>Neoptera</taxon>
        <taxon>Polyneoptera</taxon>
        <taxon>Phasmatodea</taxon>
        <taxon>Timematodea</taxon>
        <taxon>Timematoidea</taxon>
        <taxon>Timematidae</taxon>
        <taxon>Timema</taxon>
    </lineage>
</organism>
<evidence type="ECO:0000313" key="4">
    <source>
        <dbReference type="Proteomes" id="UP001153148"/>
    </source>
</evidence>
<protein>
    <recommendedName>
        <fullName evidence="1">Fatty acyl-CoA reductase</fullName>
        <ecNumber evidence="1">1.2.1.84</ecNumber>
    </recommendedName>
</protein>
<dbReference type="PANTHER" id="PTHR11011">
    <property type="entry name" value="MALE STERILITY PROTEIN 2-RELATED"/>
    <property type="match status" value="1"/>
</dbReference>
<accession>A0ABN7NP15</accession>
<name>A0ABN7NP15_TIMPD</name>
<evidence type="ECO:0000256" key="1">
    <source>
        <dbReference type="RuleBase" id="RU363097"/>
    </source>
</evidence>
<comment type="catalytic activity">
    <reaction evidence="1">
        <text>a long-chain fatty acyl-CoA + 2 NADPH + 2 H(+) = a long-chain primary fatty alcohol + 2 NADP(+) + CoA</text>
        <dbReference type="Rhea" id="RHEA:52716"/>
        <dbReference type="ChEBI" id="CHEBI:15378"/>
        <dbReference type="ChEBI" id="CHEBI:57287"/>
        <dbReference type="ChEBI" id="CHEBI:57783"/>
        <dbReference type="ChEBI" id="CHEBI:58349"/>
        <dbReference type="ChEBI" id="CHEBI:77396"/>
        <dbReference type="ChEBI" id="CHEBI:83139"/>
        <dbReference type="EC" id="1.2.1.84"/>
    </reaction>
</comment>
<reference evidence="3" key="1">
    <citation type="submission" date="2021-03" db="EMBL/GenBank/DDBJ databases">
        <authorList>
            <person name="Tran Van P."/>
        </authorList>
    </citation>
    <scope>NUCLEOTIDE SEQUENCE</scope>
</reference>
<proteinExistence type="inferred from homology"/>
<keyword evidence="1" id="KW-0560">Oxidoreductase</keyword>
<evidence type="ECO:0000313" key="3">
    <source>
        <dbReference type="EMBL" id="CAG2056362.1"/>
    </source>
</evidence>
<dbReference type="EMBL" id="CAJPIN010003740">
    <property type="protein sequence ID" value="CAG2056362.1"/>
    <property type="molecule type" value="Genomic_DNA"/>
</dbReference>
<keyword evidence="1" id="KW-0444">Lipid biosynthesis</keyword>
<dbReference type="EC" id="1.2.1.84" evidence="1"/>
<gene>
    <name evidence="3" type="ORF">TPAB3V08_LOCUS3354</name>
</gene>
<dbReference type="Pfam" id="PF07993">
    <property type="entry name" value="NAD_binding_4"/>
    <property type="match status" value="2"/>
</dbReference>